<reference evidence="10 12" key="3">
    <citation type="submission" date="2019-07" db="EMBL/GenBank/DDBJ databases">
        <authorList>
            <person name="Jastrzebski P J."/>
            <person name="Paukszto L."/>
            <person name="Jastrzebski P J."/>
        </authorList>
    </citation>
    <scope>NUCLEOTIDE SEQUENCE [LARGE SCALE GENOMIC DNA]</scope>
    <source>
        <strain evidence="10 12">WMS-il1</strain>
    </source>
</reference>
<dbReference type="PROSITE" id="PS50850">
    <property type="entry name" value="MFS"/>
    <property type="match status" value="1"/>
</dbReference>
<sequence>MPITSQLVFSTIVVCLSSSFMMGYNLAIINLPSENIKKFMKRMIPSLDVEFAYSLTSVYFIIGAAIGSFSCGFIADKLGRRNGLHINTVIGLVGAVFAGICSFISNVYVLFIGRFISGLNAGITIGVASMYLLEIAPTDIRGLIGACHQLFVTIGILLSYVMTINQLLNTYERWAYGIMLGSIFHFIGLLLLPFCPESARYLYIIKRDEDRAKSEYMRITGADSADSFIREMNEEALKVNEEPEFKIVHLFTKKEYRKATAIAILIQVLQQLSGINAVIANSSSMFATAKVDPKYLEYFVVGLGLLNVVATIIVLPLIEKAGRRALLLWPTLVLAGTLLAQTIIVTMVRSLAPEKQPPLAILAVSVVFVYTICFAIGLGPIPAMIVAEIFRQGPRTAAYSVSQCVQWLCNLLVLATFPSLNKVMGGFVYLPYLVVVVLCWTFFFFLMPETKNKSFDEIAKELEHGSVFARSRSN</sequence>
<feature type="transmembrane region" description="Helical" evidence="7">
    <location>
        <begin position="325"/>
        <end position="348"/>
    </location>
</feature>
<evidence type="ECO:0000313" key="12">
    <source>
        <dbReference type="Proteomes" id="UP000321570"/>
    </source>
</evidence>
<feature type="transmembrane region" description="Helical" evidence="7">
    <location>
        <begin position="259"/>
        <end position="279"/>
    </location>
</feature>
<dbReference type="Proteomes" id="UP000321570">
    <property type="component" value="Unassembled WGS sequence"/>
</dbReference>
<evidence type="ECO:0000256" key="2">
    <source>
        <dbReference type="ARBA" id="ARBA00022448"/>
    </source>
</evidence>
<dbReference type="PANTHER" id="PTHR23503:SF8">
    <property type="entry name" value="FACILITATED GLUCOSE TRANSPORTER PROTEIN 1"/>
    <property type="match status" value="1"/>
</dbReference>
<accession>A0A0R3SXU0</accession>
<feature type="transmembrane region" description="Helical" evidence="7">
    <location>
        <begin position="7"/>
        <end position="31"/>
    </location>
</feature>
<evidence type="ECO:0000256" key="4">
    <source>
        <dbReference type="ARBA" id="ARBA00022989"/>
    </source>
</evidence>
<feature type="transmembrane region" description="Helical" evidence="7">
    <location>
        <begin position="299"/>
        <end position="318"/>
    </location>
</feature>
<dbReference type="Gene3D" id="1.20.1250.20">
    <property type="entry name" value="MFS general substrate transporter like domains"/>
    <property type="match status" value="1"/>
</dbReference>
<dbReference type="InterPro" id="IPR003663">
    <property type="entry name" value="Sugar/inositol_transpt"/>
</dbReference>
<reference evidence="9 11" key="2">
    <citation type="submission" date="2018-11" db="EMBL/GenBank/DDBJ databases">
        <authorList>
            <consortium name="Pathogen Informatics"/>
        </authorList>
    </citation>
    <scope>NUCLEOTIDE SEQUENCE [LARGE SCALE GENOMIC DNA]</scope>
</reference>
<evidence type="ECO:0000259" key="8">
    <source>
        <dbReference type="PROSITE" id="PS50850"/>
    </source>
</evidence>
<evidence type="ECO:0000256" key="3">
    <source>
        <dbReference type="ARBA" id="ARBA00022692"/>
    </source>
</evidence>
<evidence type="ECO:0000313" key="13">
    <source>
        <dbReference type="WBParaSite" id="HDID_0001058001-mRNA-1"/>
    </source>
</evidence>
<dbReference type="OrthoDB" id="4540492at2759"/>
<reference evidence="13" key="1">
    <citation type="submission" date="2017-02" db="UniProtKB">
        <authorList>
            <consortium name="WormBaseParasite"/>
        </authorList>
    </citation>
    <scope>IDENTIFICATION</scope>
</reference>
<evidence type="ECO:0000256" key="5">
    <source>
        <dbReference type="ARBA" id="ARBA00023136"/>
    </source>
</evidence>
<gene>
    <name evidence="9" type="ORF">HDID_LOCUS10578</name>
    <name evidence="10" type="ORF">WMSIL1_LOCUS11401</name>
</gene>
<proteinExistence type="inferred from homology"/>
<dbReference type="GO" id="GO:0015149">
    <property type="term" value="F:hexose transmembrane transporter activity"/>
    <property type="evidence" value="ECO:0007669"/>
    <property type="project" value="TreeGrafter"/>
</dbReference>
<evidence type="ECO:0000256" key="7">
    <source>
        <dbReference type="SAM" id="Phobius"/>
    </source>
</evidence>
<feature type="transmembrane region" description="Helical" evidence="7">
    <location>
        <begin position="111"/>
        <end position="133"/>
    </location>
</feature>
<keyword evidence="4 7" id="KW-1133">Transmembrane helix</keyword>
<evidence type="ECO:0000313" key="9">
    <source>
        <dbReference type="EMBL" id="VDL63589.1"/>
    </source>
</evidence>
<feature type="transmembrane region" description="Helical" evidence="7">
    <location>
        <begin position="51"/>
        <end position="74"/>
    </location>
</feature>
<dbReference type="Proteomes" id="UP000274504">
    <property type="component" value="Unassembled WGS sequence"/>
</dbReference>
<dbReference type="SUPFAM" id="SSF103473">
    <property type="entry name" value="MFS general substrate transporter"/>
    <property type="match status" value="1"/>
</dbReference>
<feature type="transmembrane region" description="Helical" evidence="7">
    <location>
        <begin position="174"/>
        <end position="195"/>
    </location>
</feature>
<dbReference type="InterPro" id="IPR020846">
    <property type="entry name" value="MFS_dom"/>
</dbReference>
<dbReference type="InterPro" id="IPR045263">
    <property type="entry name" value="GLUT"/>
</dbReference>
<dbReference type="PRINTS" id="PR00171">
    <property type="entry name" value="SUGRTRNSPORT"/>
</dbReference>
<comment type="similarity">
    <text evidence="6">Belongs to the major facilitator superfamily. Sugar transporter (TC 2.A.1.1) family.</text>
</comment>
<dbReference type="STRING" id="6216.A0A0R3SXU0"/>
<feature type="transmembrane region" description="Helical" evidence="7">
    <location>
        <begin position="140"/>
        <end position="162"/>
    </location>
</feature>
<name>A0A0R3SXU0_HYMDI</name>
<keyword evidence="2 6" id="KW-0813">Transport</keyword>
<dbReference type="WBParaSite" id="HDID_0001058001-mRNA-1">
    <property type="protein sequence ID" value="HDID_0001058001-mRNA-1"/>
    <property type="gene ID" value="HDID_0001058001"/>
</dbReference>
<protein>
    <submittedName>
        <fullName evidence="13">MFS domain-containing protein</fullName>
    </submittedName>
</protein>
<feature type="transmembrane region" description="Helical" evidence="7">
    <location>
        <begin position="429"/>
        <end position="447"/>
    </location>
</feature>
<keyword evidence="5 7" id="KW-0472">Membrane</keyword>
<feature type="transmembrane region" description="Helical" evidence="7">
    <location>
        <begin position="360"/>
        <end position="385"/>
    </location>
</feature>
<dbReference type="EMBL" id="UYSG01011776">
    <property type="protein sequence ID" value="VDL63589.1"/>
    <property type="molecule type" value="Genomic_DNA"/>
</dbReference>
<dbReference type="PROSITE" id="PS00217">
    <property type="entry name" value="SUGAR_TRANSPORT_2"/>
    <property type="match status" value="1"/>
</dbReference>
<dbReference type="EMBL" id="CABIJS010000544">
    <property type="protein sequence ID" value="VUZ53014.1"/>
    <property type="molecule type" value="Genomic_DNA"/>
</dbReference>
<keyword evidence="3 7" id="KW-0812">Transmembrane</keyword>
<dbReference type="InterPro" id="IPR005828">
    <property type="entry name" value="MFS_sugar_transport-like"/>
</dbReference>
<evidence type="ECO:0000313" key="11">
    <source>
        <dbReference type="Proteomes" id="UP000274504"/>
    </source>
</evidence>
<feature type="transmembrane region" description="Helical" evidence="7">
    <location>
        <begin position="86"/>
        <end position="105"/>
    </location>
</feature>
<dbReference type="PANTHER" id="PTHR23503">
    <property type="entry name" value="SOLUTE CARRIER FAMILY 2"/>
    <property type="match status" value="1"/>
</dbReference>
<organism evidence="13">
    <name type="scientific">Hymenolepis diminuta</name>
    <name type="common">Rat tapeworm</name>
    <dbReference type="NCBI Taxonomy" id="6216"/>
    <lineage>
        <taxon>Eukaryota</taxon>
        <taxon>Metazoa</taxon>
        <taxon>Spiralia</taxon>
        <taxon>Lophotrochozoa</taxon>
        <taxon>Platyhelminthes</taxon>
        <taxon>Cestoda</taxon>
        <taxon>Eucestoda</taxon>
        <taxon>Cyclophyllidea</taxon>
        <taxon>Hymenolepididae</taxon>
        <taxon>Hymenolepis</taxon>
    </lineage>
</organism>
<dbReference type="InterPro" id="IPR005829">
    <property type="entry name" value="Sugar_transporter_CS"/>
</dbReference>
<dbReference type="AlphaFoldDB" id="A0A0R3SXU0"/>
<comment type="subcellular location">
    <subcellularLocation>
        <location evidence="1">Membrane</location>
        <topology evidence="1">Multi-pass membrane protein</topology>
    </subcellularLocation>
</comment>
<feature type="domain" description="Major facilitator superfamily (MFS) profile" evidence="8">
    <location>
        <begin position="11"/>
        <end position="451"/>
    </location>
</feature>
<dbReference type="Pfam" id="PF00083">
    <property type="entry name" value="Sugar_tr"/>
    <property type="match status" value="1"/>
</dbReference>
<evidence type="ECO:0000313" key="10">
    <source>
        <dbReference type="EMBL" id="VUZ53014.1"/>
    </source>
</evidence>
<dbReference type="NCBIfam" id="TIGR00879">
    <property type="entry name" value="SP"/>
    <property type="match status" value="1"/>
</dbReference>
<dbReference type="GO" id="GO:0016020">
    <property type="term" value="C:membrane"/>
    <property type="evidence" value="ECO:0007669"/>
    <property type="project" value="UniProtKB-SubCell"/>
</dbReference>
<keyword evidence="12" id="KW-1185">Reference proteome</keyword>
<dbReference type="PROSITE" id="PS00216">
    <property type="entry name" value="SUGAR_TRANSPORT_1"/>
    <property type="match status" value="1"/>
</dbReference>
<evidence type="ECO:0000256" key="6">
    <source>
        <dbReference type="RuleBase" id="RU003346"/>
    </source>
</evidence>
<dbReference type="InterPro" id="IPR036259">
    <property type="entry name" value="MFS_trans_sf"/>
</dbReference>
<evidence type="ECO:0000256" key="1">
    <source>
        <dbReference type="ARBA" id="ARBA00004141"/>
    </source>
</evidence>